<dbReference type="Proteomes" id="UP000321612">
    <property type="component" value="Unassembled WGS sequence"/>
</dbReference>
<dbReference type="SUPFAM" id="SSF56059">
    <property type="entry name" value="Glutathione synthetase ATP-binding domain-like"/>
    <property type="match status" value="1"/>
</dbReference>
<dbReference type="OrthoDB" id="9791827at2"/>
<accession>A0A5C8GJP9</accession>
<reference evidence="2" key="1">
    <citation type="submission" date="2019-05" db="EMBL/GenBank/DDBJ databases">
        <title>Prevotella brunnea sp. nov., isolated from a wound of a patient.</title>
        <authorList>
            <person name="Buhl M."/>
        </authorList>
    </citation>
    <scope>NUCLEOTIDE SEQUENCE [LARGE SCALE GENOMIC DNA]</scope>
    <source>
        <strain evidence="2">A2672</strain>
    </source>
</reference>
<sequence length="308" mass="36335">MPSIRRAINYLLCNPKQFVDSLIKNFGFLFSDKLYLSLRFRCRMGYWLNWSHPTTFNEKLQWLKIYNRNPVYTQLVDKYEVKQYVANKIGDKYVAKLLGVWDFPELIDFASLPDKFVLKTTHGGGNTGVVICKDKAKLDKGKTLKLLSLAMKSNIYREWCEWPYKNVKRRIIAEEYLEDAETKGLIDYKFFCFNGKVRALFVATERQTRSEPYFNFFDGNYNSLDITQGHPQSQVLPSKPFKFEEMKALAEKLSQGFPHVRVDFYEANNNVYFGEFTFFHFAGVVRFSPNEWDYTFGNWLELPIKNKN</sequence>
<dbReference type="GO" id="GO:0016740">
    <property type="term" value="F:transferase activity"/>
    <property type="evidence" value="ECO:0007669"/>
    <property type="project" value="UniProtKB-KW"/>
</dbReference>
<name>A0A5C8GJP9_9BACT</name>
<dbReference type="InterPro" id="IPR029465">
    <property type="entry name" value="ATPgrasp_TupA"/>
</dbReference>
<evidence type="ECO:0000313" key="2">
    <source>
        <dbReference type="Proteomes" id="UP000321612"/>
    </source>
</evidence>
<dbReference type="EMBL" id="SDIK01000046">
    <property type="protein sequence ID" value="TXJ62039.1"/>
    <property type="molecule type" value="Genomic_DNA"/>
</dbReference>
<evidence type="ECO:0000313" key="1">
    <source>
        <dbReference type="EMBL" id="TXJ62039.1"/>
    </source>
</evidence>
<organism evidence="1 2">
    <name type="scientific">Prevotella brunnea</name>
    <dbReference type="NCBI Taxonomy" id="2508867"/>
    <lineage>
        <taxon>Bacteria</taxon>
        <taxon>Pseudomonadati</taxon>
        <taxon>Bacteroidota</taxon>
        <taxon>Bacteroidia</taxon>
        <taxon>Bacteroidales</taxon>
        <taxon>Prevotellaceae</taxon>
        <taxon>Prevotella</taxon>
    </lineage>
</organism>
<keyword evidence="1" id="KW-0808">Transferase</keyword>
<dbReference type="Pfam" id="PF14305">
    <property type="entry name" value="ATPgrasp_TupA"/>
    <property type="match status" value="1"/>
</dbReference>
<dbReference type="Gene3D" id="3.30.470.20">
    <property type="entry name" value="ATP-grasp fold, B domain"/>
    <property type="match status" value="1"/>
</dbReference>
<protein>
    <submittedName>
        <fullName evidence="1">Glycosyl transferase</fullName>
    </submittedName>
</protein>
<gene>
    <name evidence="1" type="ORF">ETF27_06300</name>
</gene>
<dbReference type="AlphaFoldDB" id="A0A5C8GJP9"/>
<comment type="caution">
    <text evidence="1">The sequence shown here is derived from an EMBL/GenBank/DDBJ whole genome shotgun (WGS) entry which is preliminary data.</text>
</comment>
<keyword evidence="2" id="KW-1185">Reference proteome</keyword>
<dbReference type="RefSeq" id="WP_130830455.1">
    <property type="nucleotide sequence ID" value="NZ_SDIK01000046.1"/>
</dbReference>
<proteinExistence type="predicted"/>